<organism evidence="5">
    <name type="scientific">Caenorhabditis brenneri</name>
    <name type="common">Nematode worm</name>
    <dbReference type="NCBI Taxonomy" id="135651"/>
    <lineage>
        <taxon>Eukaryota</taxon>
        <taxon>Metazoa</taxon>
        <taxon>Ecdysozoa</taxon>
        <taxon>Nematoda</taxon>
        <taxon>Chromadorea</taxon>
        <taxon>Rhabditida</taxon>
        <taxon>Rhabditina</taxon>
        <taxon>Rhabditomorpha</taxon>
        <taxon>Rhabditoidea</taxon>
        <taxon>Rhabditidae</taxon>
        <taxon>Peloderinae</taxon>
        <taxon>Caenorhabditis</taxon>
    </lineage>
</organism>
<feature type="region of interest" description="Disordered" evidence="1">
    <location>
        <begin position="843"/>
        <end position="956"/>
    </location>
</feature>
<evidence type="ECO:0000259" key="3">
    <source>
        <dbReference type="SMART" id="SM00453"/>
    </source>
</evidence>
<evidence type="ECO:0000313" key="5">
    <source>
        <dbReference type="Proteomes" id="UP000008068"/>
    </source>
</evidence>
<feature type="compositionally biased region" description="Polar residues" evidence="1">
    <location>
        <begin position="898"/>
        <end position="909"/>
    </location>
</feature>
<dbReference type="AlphaFoldDB" id="G0NRI3"/>
<feature type="compositionally biased region" description="Pro residues" evidence="1">
    <location>
        <begin position="847"/>
        <end position="866"/>
    </location>
</feature>
<dbReference type="Proteomes" id="UP000008068">
    <property type="component" value="Unassembled WGS sequence"/>
</dbReference>
<keyword evidence="2" id="KW-0472">Membrane</keyword>
<feature type="compositionally biased region" description="Basic and acidic residues" evidence="1">
    <location>
        <begin position="943"/>
        <end position="956"/>
    </location>
</feature>
<feature type="domain" description="Domain of unknown function WSN" evidence="3">
    <location>
        <begin position="1"/>
        <end position="60"/>
    </location>
</feature>
<dbReference type="HOGENOM" id="CLU_303097_0_0_1"/>
<dbReference type="OrthoDB" id="5842245at2759"/>
<feature type="compositionally biased region" description="Polar residues" evidence="1">
    <location>
        <begin position="749"/>
        <end position="758"/>
    </location>
</feature>
<dbReference type="InterPro" id="IPR003125">
    <property type="entry name" value="WSN"/>
</dbReference>
<keyword evidence="5" id="KW-1185">Reference proteome</keyword>
<keyword evidence="2" id="KW-1133">Transmembrane helix</keyword>
<accession>G0NRI3</accession>
<feature type="compositionally biased region" description="Pro residues" evidence="1">
    <location>
        <begin position="877"/>
        <end position="886"/>
    </location>
</feature>
<dbReference type="Pfam" id="PF02206">
    <property type="entry name" value="WSN"/>
    <property type="match status" value="1"/>
</dbReference>
<dbReference type="SMART" id="SM00453">
    <property type="entry name" value="WSN"/>
    <property type="match status" value="1"/>
</dbReference>
<dbReference type="EMBL" id="GL379932">
    <property type="protein sequence ID" value="EGT36198.1"/>
    <property type="molecule type" value="Genomic_DNA"/>
</dbReference>
<gene>
    <name evidence="4" type="ORF">CAEBREN_23181</name>
</gene>
<evidence type="ECO:0000256" key="2">
    <source>
        <dbReference type="SAM" id="Phobius"/>
    </source>
</evidence>
<evidence type="ECO:0000256" key="1">
    <source>
        <dbReference type="SAM" id="MobiDB-lite"/>
    </source>
</evidence>
<name>G0NRI3_CAEBE</name>
<dbReference type="eggNOG" id="ENOG502TGMC">
    <property type="taxonomic scope" value="Eukaryota"/>
</dbReference>
<dbReference type="OMA" id="INDWRSA"/>
<dbReference type="PANTHER" id="PTHR32525:SF3">
    <property type="entry name" value="DOMAIN OF UNKNOWN FUNCTION WSN DOMAIN-CONTAINING PROTEIN-RELATED"/>
    <property type="match status" value="1"/>
</dbReference>
<feature type="transmembrane region" description="Helical" evidence="2">
    <location>
        <begin position="784"/>
        <end position="808"/>
    </location>
</feature>
<feature type="region of interest" description="Disordered" evidence="1">
    <location>
        <begin position="737"/>
        <end position="767"/>
    </location>
</feature>
<reference evidence="5" key="1">
    <citation type="submission" date="2011-07" db="EMBL/GenBank/DDBJ databases">
        <authorList>
            <consortium name="Caenorhabditis brenneri Sequencing and Analysis Consortium"/>
            <person name="Wilson R.K."/>
        </authorList>
    </citation>
    <scope>NUCLEOTIDE SEQUENCE [LARGE SCALE GENOMIC DNA]</scope>
    <source>
        <strain evidence="5">PB2801</strain>
    </source>
</reference>
<evidence type="ECO:0000313" key="4">
    <source>
        <dbReference type="EMBL" id="EGT36198.1"/>
    </source>
</evidence>
<dbReference type="InParanoid" id="G0NRI3"/>
<sequence length="956" mass="105859">MDSLTRLTNGIILEAGLIDGSISSDDVISDFLRTGSAKLEDLLKTDDSKLNTLISTLEAIQGSLSSTPEIKAVEKRFLALEEIRTKALDIGDVENLAGNDSYVKYVEQAKKAKTISKSLNDLFSELNFVSEAVKTMDKLTVNDTLTDDGDNKMGKIKEMINSLEKVKEDAVKLKSFLHSISQLKGLKSVDFSFLQPLFKEEEVRKKYIKDLASGSKIVLALISDNVQKLQNASKVFTDSSGLLTPLLNIVTNKMSTVSLSIHGFSNGYDDLLKLPEDAESADLRGLCSETESDWVSKHLATALLLMADFGKNISEFDKKWEIFTKQSSLDALNYVIKTQEDIGKLADKKDIQLEKLKKFERCDEFSEDPKMKVESLDTIRNIQNEKAKLDALVAKFKSFESLDKLPDFSKLKPWNGKKTITEDELETFKSLYNRTEISNSLTTLRKDFNEFQKNIPIIEDLIPKISYSHIDNYQQSLIKSGYLTFYSCLTKDIGEDGSHALGLLTEIQKVRRHGKDGRTQESKEIVDQFSKSLEDLKTLRQSGIDMKTITDTEAIALKDSMSKDGQKSIQQLSELMKGLEKVLKVSENQKGLESLLVDISFVAETAEKEKSKLKPEEYQELSKLENLKSKLAEVFVKIKNLEESIASFEPTNFNSLKPIFEAAGEIPEFTEDVKQMESSLEALKKVSPTLQGNITAIIDSLKLLETLDLKFSAYPFKTAEDVLKALDTFFADFSRKIPPPPTEPPTSTLADTPQTTPFAASDPDQIGVTQKQVASTTEKSMPEWQIGVIVAVCLIVAAAIILGILSYFRGWFCFKNHKSKTSSTSDSEPVIILPPLPPVHAAESLYIPPPSTYQQLPIPPPPPPSTGQPKADAGAVVPPPPPPPPSTGTSQPGPQDFPQATITVEPTQENEVKTKTVDETGNGKSKETTTKSKESASKGSKSTSKEDMRMKPSHEV</sequence>
<dbReference type="STRING" id="135651.G0NRI3"/>
<dbReference type="PANTHER" id="PTHR32525">
    <property type="entry name" value="PROTEIN-TYROSINE-PHOSPHATASE"/>
    <property type="match status" value="1"/>
</dbReference>
<keyword evidence="2" id="KW-0812">Transmembrane</keyword>
<protein>
    <recommendedName>
        <fullName evidence="3">Domain of unknown function WSN domain-containing protein</fullName>
    </recommendedName>
</protein>
<proteinExistence type="predicted"/>
<feature type="compositionally biased region" description="Basic and acidic residues" evidence="1">
    <location>
        <begin position="924"/>
        <end position="936"/>
    </location>
</feature>